<reference evidence="2" key="1">
    <citation type="submission" date="2021-01" db="EMBL/GenBank/DDBJ databases">
        <authorList>
            <consortium name="Genoscope - CEA"/>
            <person name="William W."/>
        </authorList>
    </citation>
    <scope>NUCLEOTIDE SEQUENCE</scope>
</reference>
<feature type="coiled-coil region" evidence="1">
    <location>
        <begin position="28"/>
        <end position="55"/>
    </location>
</feature>
<evidence type="ECO:0000256" key="1">
    <source>
        <dbReference type="SAM" id="Coils"/>
    </source>
</evidence>
<protein>
    <submittedName>
        <fullName evidence="2">Uncharacterized protein</fullName>
    </submittedName>
</protein>
<evidence type="ECO:0000313" key="3">
    <source>
        <dbReference type="Proteomes" id="UP000688137"/>
    </source>
</evidence>
<organism evidence="2 3">
    <name type="scientific">Paramecium primaurelia</name>
    <dbReference type="NCBI Taxonomy" id="5886"/>
    <lineage>
        <taxon>Eukaryota</taxon>
        <taxon>Sar</taxon>
        <taxon>Alveolata</taxon>
        <taxon>Ciliophora</taxon>
        <taxon>Intramacronucleata</taxon>
        <taxon>Oligohymenophorea</taxon>
        <taxon>Peniculida</taxon>
        <taxon>Parameciidae</taxon>
        <taxon>Paramecium</taxon>
    </lineage>
</organism>
<sequence length="78" mass="9475">MVEINAFKKELPKVEMDNRIKEHIKLMNDDEESKLVKAQKTIQKYEKDVEDLNQLYLKIRCYTKEKDKSIRNLNYLNQ</sequence>
<dbReference type="EMBL" id="CAJJDM010000032">
    <property type="protein sequence ID" value="CAD8062596.1"/>
    <property type="molecule type" value="Genomic_DNA"/>
</dbReference>
<gene>
    <name evidence="2" type="ORF">PPRIM_AZ9-3.1.T0330215</name>
</gene>
<dbReference type="Proteomes" id="UP000688137">
    <property type="component" value="Unassembled WGS sequence"/>
</dbReference>
<accession>A0A8S1LD15</accession>
<proteinExistence type="predicted"/>
<comment type="caution">
    <text evidence="2">The sequence shown here is derived from an EMBL/GenBank/DDBJ whole genome shotgun (WGS) entry which is preliminary data.</text>
</comment>
<keyword evidence="1" id="KW-0175">Coiled coil</keyword>
<evidence type="ECO:0000313" key="2">
    <source>
        <dbReference type="EMBL" id="CAD8062596.1"/>
    </source>
</evidence>
<name>A0A8S1LD15_PARPR</name>
<dbReference type="AlphaFoldDB" id="A0A8S1LD15"/>
<keyword evidence="3" id="KW-1185">Reference proteome</keyword>